<feature type="chain" id="PRO_5046383527" evidence="6">
    <location>
        <begin position="30"/>
        <end position="936"/>
    </location>
</feature>
<keyword evidence="4" id="KW-0798">TonB box</keyword>
<dbReference type="SUPFAM" id="SSF56935">
    <property type="entry name" value="Porins"/>
    <property type="match status" value="1"/>
</dbReference>
<dbReference type="InterPro" id="IPR012910">
    <property type="entry name" value="Plug_dom"/>
</dbReference>
<dbReference type="Gene3D" id="2.170.130.10">
    <property type="entry name" value="TonB-dependent receptor, plug domain"/>
    <property type="match status" value="1"/>
</dbReference>
<keyword evidence="6" id="KW-0732">Signal</keyword>
<evidence type="ECO:0000256" key="2">
    <source>
        <dbReference type="ARBA" id="ARBA00023136"/>
    </source>
</evidence>
<evidence type="ECO:0000313" key="9">
    <source>
        <dbReference type="EMBL" id="GAC07577.1"/>
    </source>
</evidence>
<dbReference type="CDD" id="cd01347">
    <property type="entry name" value="ligand_gated_channel"/>
    <property type="match status" value="1"/>
</dbReference>
<dbReference type="EMBL" id="BAEK01000085">
    <property type="protein sequence ID" value="GAC07577.1"/>
    <property type="molecule type" value="Genomic_DNA"/>
</dbReference>
<feature type="region of interest" description="Disordered" evidence="5">
    <location>
        <begin position="230"/>
        <end position="254"/>
    </location>
</feature>
<evidence type="ECO:0000256" key="1">
    <source>
        <dbReference type="ARBA" id="ARBA00004442"/>
    </source>
</evidence>
<dbReference type="NCBIfam" id="TIGR01782">
    <property type="entry name" value="TonB-Xanth-Caul"/>
    <property type="match status" value="1"/>
</dbReference>
<evidence type="ECO:0000256" key="5">
    <source>
        <dbReference type="SAM" id="MobiDB-lite"/>
    </source>
</evidence>
<dbReference type="InterPro" id="IPR036942">
    <property type="entry name" value="Beta-barrel_TonB_sf"/>
</dbReference>
<evidence type="ECO:0000256" key="6">
    <source>
        <dbReference type="SAM" id="SignalP"/>
    </source>
</evidence>
<keyword evidence="2 4" id="KW-0472">Membrane</keyword>
<dbReference type="PANTHER" id="PTHR40980:SF3">
    <property type="entry name" value="TONB-DEPENDENT RECEPTOR-LIKE BETA-BARREL DOMAIN-CONTAINING PROTEIN"/>
    <property type="match status" value="1"/>
</dbReference>
<feature type="domain" description="TonB-dependent receptor-like beta-barrel" evidence="7">
    <location>
        <begin position="452"/>
        <end position="903"/>
    </location>
</feature>
<accession>A0ABQ0IEB1</accession>
<organism evidence="9 10">
    <name type="scientific">Paraglaciecola agarilytica NO2</name>
    <dbReference type="NCBI Taxonomy" id="1125747"/>
    <lineage>
        <taxon>Bacteria</taxon>
        <taxon>Pseudomonadati</taxon>
        <taxon>Pseudomonadota</taxon>
        <taxon>Gammaproteobacteria</taxon>
        <taxon>Alteromonadales</taxon>
        <taxon>Alteromonadaceae</taxon>
        <taxon>Paraglaciecola</taxon>
    </lineage>
</organism>
<feature type="compositionally biased region" description="Basic and acidic residues" evidence="5">
    <location>
        <begin position="230"/>
        <end position="246"/>
    </location>
</feature>
<protein>
    <submittedName>
        <fullName evidence="9">TonB-dependent receptor</fullName>
    </submittedName>
</protein>
<comment type="caution">
    <text evidence="9">The sequence shown here is derived from an EMBL/GenBank/DDBJ whole genome shotgun (WGS) entry which is preliminary data.</text>
</comment>
<name>A0ABQ0IEB1_9ALTE</name>
<evidence type="ECO:0000256" key="4">
    <source>
        <dbReference type="RuleBase" id="RU003357"/>
    </source>
</evidence>
<dbReference type="InterPro" id="IPR037066">
    <property type="entry name" value="Plug_dom_sf"/>
</dbReference>
<dbReference type="PANTHER" id="PTHR40980">
    <property type="entry name" value="PLUG DOMAIN-CONTAINING PROTEIN"/>
    <property type="match status" value="1"/>
</dbReference>
<dbReference type="Pfam" id="PF00593">
    <property type="entry name" value="TonB_dep_Rec_b-barrel"/>
    <property type="match status" value="1"/>
</dbReference>
<keyword evidence="9" id="KW-0675">Receptor</keyword>
<reference evidence="9 10" key="1">
    <citation type="journal article" date="2014" name="Environ. Microbiol.">
        <title>Comparative genomics of the marine bacterial genus Glaciecola reveals the high degree of genomic diversity and genomic characteristic for cold adaptation.</title>
        <authorList>
            <person name="Qin Q.L."/>
            <person name="Xie B.B."/>
            <person name="Yu Y."/>
            <person name="Shu Y.L."/>
            <person name="Rong J.C."/>
            <person name="Zhang Y.J."/>
            <person name="Zhao D.L."/>
            <person name="Chen X.L."/>
            <person name="Zhang X.Y."/>
            <person name="Chen B."/>
            <person name="Zhou B.C."/>
            <person name="Zhang Y.Z."/>
        </authorList>
    </citation>
    <scope>NUCLEOTIDE SEQUENCE [LARGE SCALE GENOMIC DNA]</scope>
    <source>
        <strain evidence="9 10">NO2</strain>
    </source>
</reference>
<feature type="domain" description="TonB-dependent receptor plug" evidence="8">
    <location>
        <begin position="58"/>
        <end position="167"/>
    </location>
</feature>
<sequence length="936" mass="103293">MLVNNNFNKKTIAIAVTAALFNFASPTIAQEGDSANSEVEQIQVVGIRGALISAGSIKRDSSGVVDAITAEDIGKFPDTNLAESLQRIPGVSIDRSNNEGNQVTVRGFGPNFNMVTLNGRQMPRSSSLTSDGIPRSFNFRELSSDTVSAIQVTKTARADVDSGGMGATINIETARPFDYDGFKAFGSVKGIIDRSVETGDNITPEVSGVISNTFLDGKVGVLMALSHSERHSHTDRVGTEGWERNRGQNIDTGNIDNGTGSWWAPWTVDLDLMDTERTRQNAQFVLQFEPTDDLIATFDYTIQQFEQKSIMNRQGLWFDNPTGTPDANGTLVNPIEVTDELNFWAWQFLEQTEGDSFGINLEWQATDSLNFTLDFHDSTSKSNPDGINSEHRANLANGAFQLNDEGVMQGVATKLVDFTADFSGDIPSVSVDDSALPGGAYSVSNIIPDLFHTFGYEIDNTIQQARLAGNWVNNSNGPLIEVNFGIQNTEYQVDTRQFGTFAFVTTLNIDELGLEFEEVGDALSEFGDASSIYPFVPRYSANRFIELAQQQDLFFQVPPSLDGVTEETLAAFVSADFEFEIGEMPAYVNVGVRYEQTDVTAYSVLEKVQNLQYNHVEGIQQVFDGNPVAQTLKGDYNNILPNIDLKLDITDDLVGRFSYGKSITRSELDQLFPSTRIGQIRPGDQATASQGNPNLLPYESDNYDLSAEYYYGEASYASVGYFRKNVDNFIGEVTILSTLDDTNGNPLTDPSVNADPNLCPSDLVPDPNCYNRPDQPIINFELTIPTNLATAKVDGWEFNIQHVFGDSGFGAIANYTVVNSDAEYDVRKIDGNRALTGLSDSANLVGFYEKDDIMVRLAYNWRDKFLLQGGNEPTFTEEYGQLDANASYQINENFTVFIEGLNLTNATIRRHGRYAEQLIDAEQYGSRYNVGVRFKF</sequence>
<comment type="similarity">
    <text evidence="4">Belongs to the TonB-dependent receptor family.</text>
</comment>
<gene>
    <name evidence="9" type="ORF">GAGA_4753</name>
</gene>
<feature type="signal peptide" evidence="6">
    <location>
        <begin position="1"/>
        <end position="29"/>
    </location>
</feature>
<keyword evidence="3" id="KW-0998">Cell outer membrane</keyword>
<proteinExistence type="inferred from homology"/>
<evidence type="ECO:0000256" key="3">
    <source>
        <dbReference type="ARBA" id="ARBA00023237"/>
    </source>
</evidence>
<dbReference type="Pfam" id="PF07715">
    <property type="entry name" value="Plug"/>
    <property type="match status" value="1"/>
</dbReference>
<dbReference type="RefSeq" id="WP_008306479.1">
    <property type="nucleotide sequence ID" value="NZ_BAEK01000085.1"/>
</dbReference>
<keyword evidence="10" id="KW-1185">Reference proteome</keyword>
<evidence type="ECO:0000259" key="8">
    <source>
        <dbReference type="Pfam" id="PF07715"/>
    </source>
</evidence>
<evidence type="ECO:0000259" key="7">
    <source>
        <dbReference type="Pfam" id="PF00593"/>
    </source>
</evidence>
<comment type="subcellular location">
    <subcellularLocation>
        <location evidence="1 4">Cell outer membrane</location>
    </subcellularLocation>
</comment>
<dbReference type="InterPro" id="IPR000531">
    <property type="entry name" value="Beta-barrel_TonB"/>
</dbReference>
<dbReference type="Gene3D" id="2.40.170.20">
    <property type="entry name" value="TonB-dependent receptor, beta-barrel domain"/>
    <property type="match status" value="1"/>
</dbReference>
<dbReference type="Proteomes" id="UP000008372">
    <property type="component" value="Unassembled WGS sequence"/>
</dbReference>
<dbReference type="InterPro" id="IPR010104">
    <property type="entry name" value="TonB_rcpt_bac"/>
</dbReference>
<evidence type="ECO:0000313" key="10">
    <source>
        <dbReference type="Proteomes" id="UP000008372"/>
    </source>
</evidence>